<protein>
    <submittedName>
        <fullName evidence="1">Uncharacterized protein</fullName>
    </submittedName>
</protein>
<dbReference type="AlphaFoldDB" id="A0A6B4JHX0"/>
<accession>A0A6B4JHX0</accession>
<dbReference type="Proteomes" id="UP000486903">
    <property type="component" value="Unassembled WGS sequence"/>
</dbReference>
<gene>
    <name evidence="1" type="ORF">FDG31_08450</name>
</gene>
<proteinExistence type="predicted"/>
<sequence length="224" mass="25867">MAGIAKPNIDNLKSEGEVTFLESYRIVGTGSIKDLINNDIYDDNWYGCYMYGNTSWFTFEIFKKSNIYSYGIPYKGGSGKGIGEGVRIYKKVNDEFILFKDKIPTKIGEWYLLFEKLDKGVYKVMTLGDVIFTEWYVENLQNEKYLIKQNNQYYTIKPENYSNGKFTPLSLTGGDKPNASDYETYGFDDVNLLTQNMTVGTETFMPLDKFDKSKPLEIYKCIEK</sequence>
<dbReference type="RefSeq" id="WP_003372418.1">
    <property type="nucleotide sequence ID" value="NZ_JACBBA010000001.1"/>
</dbReference>
<organism evidence="1 2">
    <name type="scientific">Clostridium botulinum</name>
    <dbReference type="NCBI Taxonomy" id="1491"/>
    <lineage>
        <taxon>Bacteria</taxon>
        <taxon>Bacillati</taxon>
        <taxon>Bacillota</taxon>
        <taxon>Clostridia</taxon>
        <taxon>Eubacteriales</taxon>
        <taxon>Clostridiaceae</taxon>
        <taxon>Clostridium</taxon>
    </lineage>
</organism>
<dbReference type="EMBL" id="SXFB01000004">
    <property type="protein sequence ID" value="NFV26209.1"/>
    <property type="molecule type" value="Genomic_DNA"/>
</dbReference>
<name>A0A6B4JHX0_CLOBO</name>
<comment type="caution">
    <text evidence="1">The sequence shown here is derived from an EMBL/GenBank/DDBJ whole genome shotgun (WGS) entry which is preliminary data.</text>
</comment>
<evidence type="ECO:0000313" key="2">
    <source>
        <dbReference type="Proteomes" id="UP000486903"/>
    </source>
</evidence>
<evidence type="ECO:0000313" key="1">
    <source>
        <dbReference type="EMBL" id="NFV26209.1"/>
    </source>
</evidence>
<reference evidence="1 2" key="1">
    <citation type="submission" date="2019-04" db="EMBL/GenBank/DDBJ databases">
        <title>Genome sequencing of Clostridium botulinum Groups I-IV and Clostridium butyricum.</title>
        <authorList>
            <person name="Brunt J."/>
            <person name="Van Vliet A.H.M."/>
            <person name="Stringer S.C."/>
            <person name="Carter A.T."/>
            <person name="Peck M.W."/>
        </authorList>
    </citation>
    <scope>NUCLEOTIDE SEQUENCE [LARGE SCALE GENOMIC DNA]</scope>
    <source>
        <strain evidence="1 2">BL81</strain>
    </source>
</reference>